<gene>
    <name evidence="2" type="ORF">ACELLULO517_26935</name>
</gene>
<dbReference type="EMBL" id="JAESVA010000018">
    <property type="protein sequence ID" value="MCB8883911.1"/>
    <property type="molecule type" value="Genomic_DNA"/>
</dbReference>
<accession>A0A963Z7A9</accession>
<evidence type="ECO:0000313" key="2">
    <source>
        <dbReference type="EMBL" id="MCB8883911.1"/>
    </source>
</evidence>
<dbReference type="AlphaFoldDB" id="A0A963Z7A9"/>
<comment type="caution">
    <text evidence="2">The sequence shown here is derived from an EMBL/GenBank/DDBJ whole genome shotgun (WGS) entry which is preliminary data.</text>
</comment>
<feature type="domain" description="Glycosyltransferase 2-like" evidence="1">
    <location>
        <begin position="29"/>
        <end position="152"/>
    </location>
</feature>
<evidence type="ECO:0000259" key="1">
    <source>
        <dbReference type="Pfam" id="PF00535"/>
    </source>
</evidence>
<sequence length="250" mass="27754">MSTKVDITAIMTAHTEGVLAGPSIISFEQAIETARAEALIVEGVIVLDRPDVATLQQFTSLEAQYQIIVTDEGDPGLARNAGVRAAQGNFVAFLDGDDLWSRNWLVEAHRVGVASPDRLVVHPEIDVIFGEIRAMWWQVDSRNPDFDVDLLRFANHWDAMSFGARSIYLSHPFVENDLEQGFGHEDWHWNCVTLAAGIDHCPALGTAHFKRRRKGSQLSLCEAVDAVPWMTPVASYDWLKTCKTDVGPAR</sequence>
<dbReference type="RefSeq" id="WP_227310653.1">
    <property type="nucleotide sequence ID" value="NZ_JAESVA010000018.1"/>
</dbReference>
<organism evidence="2 3">
    <name type="scientific">Acidisoma cellulosilyticum</name>
    <dbReference type="NCBI Taxonomy" id="2802395"/>
    <lineage>
        <taxon>Bacteria</taxon>
        <taxon>Pseudomonadati</taxon>
        <taxon>Pseudomonadota</taxon>
        <taxon>Alphaproteobacteria</taxon>
        <taxon>Acetobacterales</taxon>
        <taxon>Acidocellaceae</taxon>
        <taxon>Acidisoma</taxon>
    </lineage>
</organism>
<dbReference type="InterPro" id="IPR029044">
    <property type="entry name" value="Nucleotide-diphossugar_trans"/>
</dbReference>
<name>A0A963Z7A9_9PROT</name>
<reference evidence="2 3" key="1">
    <citation type="journal article" date="2021" name="Microorganisms">
        <title>Acidisoma silvae sp. nov. and Acidisomacellulosilytica sp. nov., Two Acidophilic Bacteria Isolated from Decaying Wood, Hydrolyzing Cellulose and Producing Poly-3-hydroxybutyrate.</title>
        <authorList>
            <person name="Mieszkin S."/>
            <person name="Pouder E."/>
            <person name="Uroz S."/>
            <person name="Simon-Colin C."/>
            <person name="Alain K."/>
        </authorList>
    </citation>
    <scope>NUCLEOTIDE SEQUENCE [LARGE SCALE GENOMIC DNA]</scope>
    <source>
        <strain evidence="2 3">HW T5.17</strain>
    </source>
</reference>
<evidence type="ECO:0000313" key="3">
    <source>
        <dbReference type="Proteomes" id="UP000721844"/>
    </source>
</evidence>
<proteinExistence type="predicted"/>
<dbReference type="CDD" id="cd00761">
    <property type="entry name" value="Glyco_tranf_GTA_type"/>
    <property type="match status" value="1"/>
</dbReference>
<protein>
    <submittedName>
        <fullName evidence="2">Glycosyltransferase family 2 protein</fullName>
    </submittedName>
</protein>
<dbReference type="SUPFAM" id="SSF53448">
    <property type="entry name" value="Nucleotide-diphospho-sugar transferases"/>
    <property type="match status" value="1"/>
</dbReference>
<dbReference type="Pfam" id="PF00535">
    <property type="entry name" value="Glycos_transf_2"/>
    <property type="match status" value="1"/>
</dbReference>
<keyword evidence="3" id="KW-1185">Reference proteome</keyword>
<dbReference type="Proteomes" id="UP000721844">
    <property type="component" value="Unassembled WGS sequence"/>
</dbReference>
<dbReference type="InterPro" id="IPR001173">
    <property type="entry name" value="Glyco_trans_2-like"/>
</dbReference>
<dbReference type="Gene3D" id="3.90.550.10">
    <property type="entry name" value="Spore Coat Polysaccharide Biosynthesis Protein SpsA, Chain A"/>
    <property type="match status" value="1"/>
</dbReference>